<reference evidence="1 2" key="1">
    <citation type="submission" date="2015-09" db="EMBL/GenBank/DDBJ databases">
        <title>Trachymyrmex cornetzi WGS genome.</title>
        <authorList>
            <person name="Nygaard S."/>
            <person name="Hu H."/>
            <person name="Boomsma J."/>
            <person name="Zhang G."/>
        </authorList>
    </citation>
    <scope>NUCLEOTIDE SEQUENCE [LARGE SCALE GENOMIC DNA]</scope>
    <source>
        <strain evidence="1">Tcor2-1</strain>
        <tissue evidence="1">Whole body</tissue>
    </source>
</reference>
<name>A0A195EBK3_9HYME</name>
<dbReference type="Proteomes" id="UP000078492">
    <property type="component" value="Unassembled WGS sequence"/>
</dbReference>
<dbReference type="EMBL" id="KQ979236">
    <property type="protein sequence ID" value="KYN22167.1"/>
    <property type="molecule type" value="Genomic_DNA"/>
</dbReference>
<gene>
    <name evidence="1" type="ORF">ALC57_05444</name>
</gene>
<proteinExistence type="predicted"/>
<organism evidence="1 2">
    <name type="scientific">Trachymyrmex cornetzi</name>
    <dbReference type="NCBI Taxonomy" id="471704"/>
    <lineage>
        <taxon>Eukaryota</taxon>
        <taxon>Metazoa</taxon>
        <taxon>Ecdysozoa</taxon>
        <taxon>Arthropoda</taxon>
        <taxon>Hexapoda</taxon>
        <taxon>Insecta</taxon>
        <taxon>Pterygota</taxon>
        <taxon>Neoptera</taxon>
        <taxon>Endopterygota</taxon>
        <taxon>Hymenoptera</taxon>
        <taxon>Apocrita</taxon>
        <taxon>Aculeata</taxon>
        <taxon>Formicoidea</taxon>
        <taxon>Formicidae</taxon>
        <taxon>Myrmicinae</taxon>
        <taxon>Trachymyrmex</taxon>
    </lineage>
</organism>
<keyword evidence="2" id="KW-1185">Reference proteome</keyword>
<evidence type="ECO:0000313" key="1">
    <source>
        <dbReference type="EMBL" id="KYN22167.1"/>
    </source>
</evidence>
<accession>A0A195EBK3</accession>
<dbReference type="AlphaFoldDB" id="A0A195EBK3"/>
<evidence type="ECO:0000313" key="2">
    <source>
        <dbReference type="Proteomes" id="UP000078492"/>
    </source>
</evidence>
<protein>
    <submittedName>
        <fullName evidence="1">Uncharacterized protein</fullName>
    </submittedName>
</protein>
<sequence length="109" mass="12885">MGIVGSLKLRRILPRYLRPGRKVFEMSKNNCKSFSCNEEEIEQWQREKCYEVRCRKGTIKVRKYCERNTELTVYLANFFFIQIPIGNGEKSISLDFYISDEKSEENSLG</sequence>